<accession>A0A061QM24</accession>
<feature type="region of interest" description="Disordered" evidence="1">
    <location>
        <begin position="205"/>
        <end position="265"/>
    </location>
</feature>
<evidence type="ECO:0000256" key="1">
    <source>
        <dbReference type="SAM" id="MobiDB-lite"/>
    </source>
</evidence>
<name>A0A061QM24_9CHLO</name>
<evidence type="ECO:0000313" key="2">
    <source>
        <dbReference type="EMBL" id="JAC60768.1"/>
    </source>
</evidence>
<protein>
    <submittedName>
        <fullName evidence="2">Uncharacterized protein</fullName>
    </submittedName>
</protein>
<proteinExistence type="predicted"/>
<dbReference type="AlphaFoldDB" id="A0A061QM24"/>
<sequence>MIAYGRSIGRGPTLFHLPAEALDQLREEGRRGDVGLAKLELSLFRMLSAMAVASLEPQLREQLFEDEDLLRRFYGAPEPSSDREPEQDHYEGTELLSYWMEDDGQSRYIAGLAQQMRTSSLLELKPRQGLRQASTVVLLKGTASRLTFCRRSTGSSPDEWECIEELFQAPHFLLWFGGSDFKDGSCLIAAGSEGALLMECKREAAAAGKKNPSRRDTRRHSFGGFRQSRLREEQRSAQRRPQPQSQHCQPRGAGHAAAGAMRSPA</sequence>
<reference evidence="2" key="1">
    <citation type="submission" date="2014-05" db="EMBL/GenBank/DDBJ databases">
        <title>The transcriptome of the halophilic microalga Tetraselmis sp. GSL018 isolated from the Great Salt Lake, Utah.</title>
        <authorList>
            <person name="Jinkerson R.E."/>
            <person name="D'Adamo S."/>
            <person name="Posewitz M.C."/>
        </authorList>
    </citation>
    <scope>NUCLEOTIDE SEQUENCE</scope>
    <source>
        <strain evidence="2">GSL018</strain>
    </source>
</reference>
<dbReference type="EMBL" id="GBEZ01026442">
    <property type="protein sequence ID" value="JAC60768.1"/>
    <property type="molecule type" value="Transcribed_RNA"/>
</dbReference>
<organism evidence="2">
    <name type="scientific">Tetraselmis sp. GSL018</name>
    <dbReference type="NCBI Taxonomy" id="582737"/>
    <lineage>
        <taxon>Eukaryota</taxon>
        <taxon>Viridiplantae</taxon>
        <taxon>Chlorophyta</taxon>
        <taxon>core chlorophytes</taxon>
        <taxon>Chlorodendrophyceae</taxon>
        <taxon>Chlorodendrales</taxon>
        <taxon>Chlorodendraceae</taxon>
        <taxon>Tetraselmis</taxon>
    </lineage>
</organism>
<gene>
    <name evidence="2" type="ORF">TSPGSL018_28060</name>
</gene>
<feature type="compositionally biased region" description="Low complexity" evidence="1">
    <location>
        <begin position="239"/>
        <end position="265"/>
    </location>
</feature>